<dbReference type="PANTHER" id="PTHR11537:SF254">
    <property type="entry name" value="POTASSIUM VOLTAGE-GATED CHANNEL PROTEIN SHAB"/>
    <property type="match status" value="1"/>
</dbReference>
<dbReference type="Pfam" id="PF00520">
    <property type="entry name" value="Ion_trans"/>
    <property type="match status" value="1"/>
</dbReference>
<evidence type="ECO:0000256" key="1">
    <source>
        <dbReference type="ARBA" id="ARBA00004141"/>
    </source>
</evidence>
<dbReference type="PRINTS" id="PR00169">
    <property type="entry name" value="KCHANNEL"/>
</dbReference>
<gene>
    <name evidence="14" type="ordered locus">Clim_2339</name>
</gene>
<evidence type="ECO:0000256" key="12">
    <source>
        <dbReference type="SAM" id="Phobius"/>
    </source>
</evidence>
<name>B3EHV3_CHLL2</name>
<dbReference type="GO" id="GO:0001508">
    <property type="term" value="P:action potential"/>
    <property type="evidence" value="ECO:0007669"/>
    <property type="project" value="TreeGrafter"/>
</dbReference>
<feature type="transmembrane region" description="Helical" evidence="12">
    <location>
        <begin position="55"/>
        <end position="73"/>
    </location>
</feature>
<evidence type="ECO:0000256" key="3">
    <source>
        <dbReference type="ARBA" id="ARBA00022538"/>
    </source>
</evidence>
<dbReference type="InterPro" id="IPR028325">
    <property type="entry name" value="VG_K_chnl"/>
</dbReference>
<keyword evidence="11" id="KW-0407">Ion channel</keyword>
<dbReference type="SUPFAM" id="SSF81324">
    <property type="entry name" value="Voltage-gated potassium channels"/>
    <property type="match status" value="1"/>
</dbReference>
<keyword evidence="2" id="KW-0813">Transport</keyword>
<sequence>MAAKRTFREVARHIIFDSSTIPSKLFDLGLIGAICASVLVVMLDSVAPLHKLYGGPLYVLEWFFTVLFTLEYFLRLYAAKSRTRYATSFFGLIDLFSILPTYFSMLFPGAQYFLIVRFFRVLRIFRLLKLMTFVREADFVTASIRASGRKIMVFLFFVLVLVSIVGAIMYMIEGPENGFRSIPESIYWAIVTVTTVGYGDISPQTPAGRFLAALLMITGYSIIAVPTGIVSSEMSSMRGRNSRNRSCPSCPDVVHDTDALYCRVCGRRLSWITKGD</sequence>
<evidence type="ECO:0000256" key="9">
    <source>
        <dbReference type="ARBA" id="ARBA00023065"/>
    </source>
</evidence>
<dbReference type="GO" id="GO:0005249">
    <property type="term" value="F:voltage-gated potassium channel activity"/>
    <property type="evidence" value="ECO:0007669"/>
    <property type="project" value="InterPro"/>
</dbReference>
<accession>B3EHV3</accession>
<organism evidence="14 15">
    <name type="scientific">Chlorobium limicola (strain DSM 245 / NBRC 103803 / 6330)</name>
    <dbReference type="NCBI Taxonomy" id="290315"/>
    <lineage>
        <taxon>Bacteria</taxon>
        <taxon>Pseudomonadati</taxon>
        <taxon>Chlorobiota</taxon>
        <taxon>Chlorobiia</taxon>
        <taxon>Chlorobiales</taxon>
        <taxon>Chlorobiaceae</taxon>
        <taxon>Chlorobium/Pelodictyon group</taxon>
        <taxon>Chlorobium</taxon>
    </lineage>
</organism>
<feature type="transmembrane region" description="Helical" evidence="12">
    <location>
        <begin position="151"/>
        <end position="172"/>
    </location>
</feature>
<dbReference type="Proteomes" id="UP000008841">
    <property type="component" value="Chromosome"/>
</dbReference>
<evidence type="ECO:0000313" key="15">
    <source>
        <dbReference type="Proteomes" id="UP000008841"/>
    </source>
</evidence>
<dbReference type="Gene3D" id="1.20.120.350">
    <property type="entry name" value="Voltage-gated potassium channels. Chain C"/>
    <property type="match status" value="1"/>
</dbReference>
<dbReference type="STRING" id="290315.Clim_2339"/>
<keyword evidence="6" id="KW-0851">Voltage-gated channel</keyword>
<protein>
    <submittedName>
        <fullName evidence="14">Ion transport protein</fullName>
    </submittedName>
</protein>
<dbReference type="Gene3D" id="1.10.287.70">
    <property type="match status" value="1"/>
</dbReference>
<keyword evidence="8 12" id="KW-1133">Transmembrane helix</keyword>
<evidence type="ECO:0000256" key="7">
    <source>
        <dbReference type="ARBA" id="ARBA00022958"/>
    </source>
</evidence>
<evidence type="ECO:0000256" key="8">
    <source>
        <dbReference type="ARBA" id="ARBA00022989"/>
    </source>
</evidence>
<dbReference type="InterPro" id="IPR027359">
    <property type="entry name" value="Volt_channel_dom_sf"/>
</dbReference>
<dbReference type="OrthoDB" id="9799090at2"/>
<evidence type="ECO:0000256" key="5">
    <source>
        <dbReference type="ARBA" id="ARBA00022826"/>
    </source>
</evidence>
<dbReference type="GO" id="GO:0008076">
    <property type="term" value="C:voltage-gated potassium channel complex"/>
    <property type="evidence" value="ECO:0007669"/>
    <property type="project" value="InterPro"/>
</dbReference>
<feature type="transmembrane region" description="Helical" evidence="12">
    <location>
        <begin position="25"/>
        <end position="43"/>
    </location>
</feature>
<feature type="domain" description="Ion transport" evidence="13">
    <location>
        <begin position="24"/>
        <end position="239"/>
    </location>
</feature>
<dbReference type="HOGENOM" id="CLU_011722_1_3_10"/>
<dbReference type="InterPro" id="IPR005821">
    <property type="entry name" value="Ion_trans_dom"/>
</dbReference>
<dbReference type="AlphaFoldDB" id="B3EHV3"/>
<comment type="subcellular location">
    <subcellularLocation>
        <location evidence="1">Membrane</location>
        <topology evidence="1">Multi-pass membrane protein</topology>
    </subcellularLocation>
</comment>
<reference evidence="14 15" key="1">
    <citation type="submission" date="2008-05" db="EMBL/GenBank/DDBJ databases">
        <title>Complete sequence of Chlorobium limicola DSM 245.</title>
        <authorList>
            <consortium name="US DOE Joint Genome Institute"/>
            <person name="Lucas S."/>
            <person name="Copeland A."/>
            <person name="Lapidus A."/>
            <person name="Glavina del Rio T."/>
            <person name="Dalin E."/>
            <person name="Tice H."/>
            <person name="Bruce D."/>
            <person name="Goodwin L."/>
            <person name="Pitluck S."/>
            <person name="Schmutz J."/>
            <person name="Larimer F."/>
            <person name="Land M."/>
            <person name="Hauser L."/>
            <person name="Kyrpides N."/>
            <person name="Ovchinnikova G."/>
            <person name="Zhao F."/>
            <person name="Li T."/>
            <person name="Liu Z."/>
            <person name="Overmann J."/>
            <person name="Bryant D.A."/>
            <person name="Richardson P."/>
        </authorList>
    </citation>
    <scope>NUCLEOTIDE SEQUENCE [LARGE SCALE GENOMIC DNA]</scope>
    <source>
        <strain evidence="15">DSM 245 / NBRC 103803 / 6330</strain>
    </source>
</reference>
<evidence type="ECO:0000256" key="6">
    <source>
        <dbReference type="ARBA" id="ARBA00022882"/>
    </source>
</evidence>
<evidence type="ECO:0000256" key="4">
    <source>
        <dbReference type="ARBA" id="ARBA00022692"/>
    </source>
</evidence>
<evidence type="ECO:0000256" key="11">
    <source>
        <dbReference type="ARBA" id="ARBA00023303"/>
    </source>
</evidence>
<evidence type="ECO:0000256" key="2">
    <source>
        <dbReference type="ARBA" id="ARBA00022448"/>
    </source>
</evidence>
<feature type="transmembrane region" description="Helical" evidence="12">
    <location>
        <begin position="210"/>
        <end position="230"/>
    </location>
</feature>
<keyword evidence="10 12" id="KW-0472">Membrane</keyword>
<keyword evidence="5" id="KW-0631">Potassium channel</keyword>
<keyword evidence="7" id="KW-0630">Potassium</keyword>
<feature type="transmembrane region" description="Helical" evidence="12">
    <location>
        <begin position="109"/>
        <end position="125"/>
    </location>
</feature>
<keyword evidence="3" id="KW-0633">Potassium transport</keyword>
<dbReference type="RefSeq" id="WP_012467227.1">
    <property type="nucleotide sequence ID" value="NC_010803.1"/>
</dbReference>
<dbReference type="EMBL" id="CP001097">
    <property type="protein sequence ID" value="ACD91362.1"/>
    <property type="molecule type" value="Genomic_DNA"/>
</dbReference>
<dbReference type="PANTHER" id="PTHR11537">
    <property type="entry name" value="VOLTAGE-GATED POTASSIUM CHANNEL"/>
    <property type="match status" value="1"/>
</dbReference>
<evidence type="ECO:0000259" key="13">
    <source>
        <dbReference type="Pfam" id="PF00520"/>
    </source>
</evidence>
<evidence type="ECO:0000313" key="14">
    <source>
        <dbReference type="EMBL" id="ACD91362.1"/>
    </source>
</evidence>
<dbReference type="eggNOG" id="COG2126">
    <property type="taxonomic scope" value="Bacteria"/>
</dbReference>
<proteinExistence type="predicted"/>
<keyword evidence="9" id="KW-0406">Ion transport</keyword>
<dbReference type="KEGG" id="cli:Clim_2339"/>
<feature type="transmembrane region" description="Helical" evidence="12">
    <location>
        <begin position="85"/>
        <end position="103"/>
    </location>
</feature>
<keyword evidence="4 12" id="KW-0812">Transmembrane</keyword>
<evidence type="ECO:0000256" key="10">
    <source>
        <dbReference type="ARBA" id="ARBA00023136"/>
    </source>
</evidence>